<proteinExistence type="predicted"/>
<feature type="compositionally biased region" description="Low complexity" evidence="1">
    <location>
        <begin position="7"/>
        <end position="17"/>
    </location>
</feature>
<feature type="compositionally biased region" description="Polar residues" evidence="1">
    <location>
        <begin position="23"/>
        <end position="32"/>
    </location>
</feature>
<protein>
    <submittedName>
        <fullName evidence="2">Uncharacterized protein</fullName>
    </submittedName>
</protein>
<organism evidence="2 3">
    <name type="scientific">Polychaeton citri CBS 116435</name>
    <dbReference type="NCBI Taxonomy" id="1314669"/>
    <lineage>
        <taxon>Eukaryota</taxon>
        <taxon>Fungi</taxon>
        <taxon>Dikarya</taxon>
        <taxon>Ascomycota</taxon>
        <taxon>Pezizomycotina</taxon>
        <taxon>Dothideomycetes</taxon>
        <taxon>Dothideomycetidae</taxon>
        <taxon>Capnodiales</taxon>
        <taxon>Capnodiaceae</taxon>
        <taxon>Polychaeton</taxon>
    </lineage>
</organism>
<dbReference type="OrthoDB" id="4158258at2759"/>
<feature type="region of interest" description="Disordered" evidence="1">
    <location>
        <begin position="1"/>
        <end position="58"/>
    </location>
</feature>
<name>A0A9P4UMV5_9PEZI</name>
<keyword evidence="3" id="KW-1185">Reference proteome</keyword>
<evidence type="ECO:0000256" key="1">
    <source>
        <dbReference type="SAM" id="MobiDB-lite"/>
    </source>
</evidence>
<comment type="caution">
    <text evidence="2">The sequence shown here is derived from an EMBL/GenBank/DDBJ whole genome shotgun (WGS) entry which is preliminary data.</text>
</comment>
<accession>A0A9P4UMV5</accession>
<evidence type="ECO:0000313" key="3">
    <source>
        <dbReference type="Proteomes" id="UP000799441"/>
    </source>
</evidence>
<evidence type="ECO:0000313" key="2">
    <source>
        <dbReference type="EMBL" id="KAF2718350.1"/>
    </source>
</evidence>
<reference evidence="2" key="1">
    <citation type="journal article" date="2020" name="Stud. Mycol.">
        <title>101 Dothideomycetes genomes: a test case for predicting lifestyles and emergence of pathogens.</title>
        <authorList>
            <person name="Haridas S."/>
            <person name="Albert R."/>
            <person name="Binder M."/>
            <person name="Bloem J."/>
            <person name="Labutti K."/>
            <person name="Salamov A."/>
            <person name="Andreopoulos B."/>
            <person name="Baker S."/>
            <person name="Barry K."/>
            <person name="Bills G."/>
            <person name="Bluhm B."/>
            <person name="Cannon C."/>
            <person name="Castanera R."/>
            <person name="Culley D."/>
            <person name="Daum C."/>
            <person name="Ezra D."/>
            <person name="Gonzalez J."/>
            <person name="Henrissat B."/>
            <person name="Kuo A."/>
            <person name="Liang C."/>
            <person name="Lipzen A."/>
            <person name="Lutzoni F."/>
            <person name="Magnuson J."/>
            <person name="Mondo S."/>
            <person name="Nolan M."/>
            <person name="Ohm R."/>
            <person name="Pangilinan J."/>
            <person name="Park H.-J."/>
            <person name="Ramirez L."/>
            <person name="Alfaro M."/>
            <person name="Sun H."/>
            <person name="Tritt A."/>
            <person name="Yoshinaga Y."/>
            <person name="Zwiers L.-H."/>
            <person name="Turgeon B."/>
            <person name="Goodwin S."/>
            <person name="Spatafora J."/>
            <person name="Crous P."/>
            <person name="Grigoriev I."/>
        </authorList>
    </citation>
    <scope>NUCLEOTIDE SEQUENCE</scope>
    <source>
        <strain evidence="2">CBS 116435</strain>
    </source>
</reference>
<gene>
    <name evidence="2" type="ORF">K431DRAFT_287739</name>
</gene>
<dbReference type="Proteomes" id="UP000799441">
    <property type="component" value="Unassembled WGS sequence"/>
</dbReference>
<dbReference type="EMBL" id="MU003826">
    <property type="protein sequence ID" value="KAF2718350.1"/>
    <property type="molecule type" value="Genomic_DNA"/>
</dbReference>
<dbReference type="AlphaFoldDB" id="A0A9P4UMV5"/>
<sequence>MLDKDSASLTSSEATTLYDAPRPQQQQRTSLTGKPLKYTHDPFTNMISDSTDAGANHLPPGYTDSSLVRIPIKFSDIGGPLEGSSGGANASADGPDPVQPPQHRRRSSLFRKLMGQDAGGRSGGKSDAGGMVVVKMSRGDYLKYWAKGEDGRFVESVVEPRQGRRQWVIDQIGKARDW</sequence>
<feature type="region of interest" description="Disordered" evidence="1">
    <location>
        <begin position="78"/>
        <end position="106"/>
    </location>
</feature>